<proteinExistence type="predicted"/>
<evidence type="ECO:0000256" key="1">
    <source>
        <dbReference type="SAM" id="SignalP"/>
    </source>
</evidence>
<feature type="signal peptide" evidence="1">
    <location>
        <begin position="1"/>
        <end position="25"/>
    </location>
</feature>
<keyword evidence="1" id="KW-0732">Signal</keyword>
<feature type="chain" id="PRO_5045595139" description="Deoxyribose-phosphate aldolase" evidence="1">
    <location>
        <begin position="26"/>
        <end position="256"/>
    </location>
</feature>
<name>A0ABN1MFV8_9FLAO</name>
<dbReference type="Proteomes" id="UP001500507">
    <property type="component" value="Unassembled WGS sequence"/>
</dbReference>
<dbReference type="PROSITE" id="PS51257">
    <property type="entry name" value="PROKAR_LIPOPROTEIN"/>
    <property type="match status" value="1"/>
</dbReference>
<gene>
    <name evidence="2" type="ORF">GCM10009117_08150</name>
</gene>
<keyword evidence="3" id="KW-1185">Reference proteome</keyword>
<sequence length="256" mass="28955">MKKSTSNLFGSVVLILIALVFSCRNTPQQKLTAQEIVDKAIYKACGDSCGKAVVSFSFRGNRYKHTRNEGIYELDRITEDSVVTRDILSNNGFKRLINGKEIMVPDSLRQNYADAVNSVHYFVRIPYGLNANAVNKKLAGEAQINGKSYYEISVTFDEKGGGTDFHDKFIYWIEKNEFTVDYLAYSFDVNDGGIRFREAYNPRIIKGFRFVDYHNLKPKDKTTPLTDLDSLFSAGELVKVSDIEANNIEVELCTTC</sequence>
<reference evidence="2 3" key="1">
    <citation type="journal article" date="2019" name="Int. J. Syst. Evol. Microbiol.">
        <title>The Global Catalogue of Microorganisms (GCM) 10K type strain sequencing project: providing services to taxonomists for standard genome sequencing and annotation.</title>
        <authorList>
            <consortium name="The Broad Institute Genomics Platform"/>
            <consortium name="The Broad Institute Genome Sequencing Center for Infectious Disease"/>
            <person name="Wu L."/>
            <person name="Ma J."/>
        </authorList>
    </citation>
    <scope>NUCLEOTIDE SEQUENCE [LARGE SCALE GENOMIC DNA]</scope>
    <source>
        <strain evidence="2 3">JCM 16082</strain>
    </source>
</reference>
<evidence type="ECO:0000313" key="2">
    <source>
        <dbReference type="EMBL" id="GAA0871669.1"/>
    </source>
</evidence>
<organism evidence="2 3">
    <name type="scientific">Gangjinia marincola</name>
    <dbReference type="NCBI Taxonomy" id="578463"/>
    <lineage>
        <taxon>Bacteria</taxon>
        <taxon>Pseudomonadati</taxon>
        <taxon>Bacteroidota</taxon>
        <taxon>Flavobacteriia</taxon>
        <taxon>Flavobacteriales</taxon>
        <taxon>Flavobacteriaceae</taxon>
        <taxon>Gangjinia</taxon>
    </lineage>
</organism>
<dbReference type="RefSeq" id="WP_343764231.1">
    <property type="nucleotide sequence ID" value="NZ_BAAAFG010000005.1"/>
</dbReference>
<evidence type="ECO:0008006" key="4">
    <source>
        <dbReference type="Google" id="ProtNLM"/>
    </source>
</evidence>
<accession>A0ABN1MFV8</accession>
<dbReference type="EMBL" id="BAAAFG010000005">
    <property type="protein sequence ID" value="GAA0871669.1"/>
    <property type="molecule type" value="Genomic_DNA"/>
</dbReference>
<protein>
    <recommendedName>
        <fullName evidence="4">Deoxyribose-phosphate aldolase</fullName>
    </recommendedName>
</protein>
<comment type="caution">
    <text evidence="2">The sequence shown here is derived from an EMBL/GenBank/DDBJ whole genome shotgun (WGS) entry which is preliminary data.</text>
</comment>
<evidence type="ECO:0000313" key="3">
    <source>
        <dbReference type="Proteomes" id="UP001500507"/>
    </source>
</evidence>
<dbReference type="Pfam" id="PF20113">
    <property type="entry name" value="DUF6503"/>
    <property type="match status" value="1"/>
</dbReference>
<dbReference type="InterPro" id="IPR045444">
    <property type="entry name" value="DUF6503"/>
</dbReference>